<proteinExistence type="predicted"/>
<feature type="chain" id="PRO_5030751303" description="Endonuclease/exonuclease/phosphatase domain-containing protein" evidence="1">
    <location>
        <begin position="17"/>
        <end position="316"/>
    </location>
</feature>
<evidence type="ECO:0008006" key="3">
    <source>
        <dbReference type="Google" id="ProtNLM"/>
    </source>
</evidence>
<dbReference type="EMBL" id="HBGW01036830">
    <property type="protein sequence ID" value="CAD9560795.1"/>
    <property type="molecule type" value="Transcribed_RNA"/>
</dbReference>
<dbReference type="AlphaFoldDB" id="A0A7S2NUB0"/>
<gene>
    <name evidence="2" type="ORF">BRAN1462_LOCUS23319</name>
</gene>
<name>A0A7S2NUB0_9DINO</name>
<keyword evidence="1" id="KW-0732">Signal</keyword>
<evidence type="ECO:0000313" key="2">
    <source>
        <dbReference type="EMBL" id="CAD9560795.1"/>
    </source>
</evidence>
<protein>
    <recommendedName>
        <fullName evidence="3">Endonuclease/exonuclease/phosphatase domain-containing protein</fullName>
    </recommendedName>
</protein>
<feature type="signal peptide" evidence="1">
    <location>
        <begin position="1"/>
        <end position="16"/>
    </location>
</feature>
<organism evidence="2">
    <name type="scientific">Zooxanthella nutricula</name>
    <dbReference type="NCBI Taxonomy" id="1333877"/>
    <lineage>
        <taxon>Eukaryota</taxon>
        <taxon>Sar</taxon>
        <taxon>Alveolata</taxon>
        <taxon>Dinophyceae</taxon>
        <taxon>Peridiniales</taxon>
        <taxon>Peridiniales incertae sedis</taxon>
        <taxon>Zooxanthella</taxon>
    </lineage>
</organism>
<accession>A0A7S2NUB0</accession>
<sequence>MLRLLSAAALAGGAFAATPRRGGEASLGGHLGVAGSSRGSVKVSTFFWNVHWECSVGQAAGSHPDCKEKVGKRFVELASQTGADIVFSVMLADAQNVPSKLKSFGLAEGWTQVDGTCYYEGDDKQFDWDVTALAFGPAWTVIKSGGGCLLPYWDTYAFAVALVEPPSIIQGCPQLCVLGVHAPQKKITQGSELVKNVCGNLADTCSIAMGDWNQEAKYVGSHWQQLIGGAVPAVEEIVPDVTTCCWSAGVFHGMVHDKRGEFDHIATSIAGARHVGQIVHDYQHTDMMPALQHKPVTAHMQLPMAGRLGDGGCTVF</sequence>
<evidence type="ECO:0000256" key="1">
    <source>
        <dbReference type="SAM" id="SignalP"/>
    </source>
</evidence>
<reference evidence="2" key="1">
    <citation type="submission" date="2021-01" db="EMBL/GenBank/DDBJ databases">
        <authorList>
            <person name="Corre E."/>
            <person name="Pelletier E."/>
            <person name="Niang G."/>
            <person name="Scheremetjew M."/>
            <person name="Finn R."/>
            <person name="Kale V."/>
            <person name="Holt S."/>
            <person name="Cochrane G."/>
            <person name="Meng A."/>
            <person name="Brown T."/>
            <person name="Cohen L."/>
        </authorList>
    </citation>
    <scope>NUCLEOTIDE SEQUENCE</scope>
    <source>
        <strain evidence="2">RCC3387</strain>
    </source>
</reference>